<evidence type="ECO:0000256" key="6">
    <source>
        <dbReference type="ARBA" id="ARBA00022670"/>
    </source>
</evidence>
<gene>
    <name evidence="10" type="ORF">SDC9_79169</name>
</gene>
<evidence type="ECO:0000256" key="9">
    <source>
        <dbReference type="ARBA" id="ARBA00023049"/>
    </source>
</evidence>
<dbReference type="GO" id="GO:0046872">
    <property type="term" value="F:metal ion binding"/>
    <property type="evidence" value="ECO:0007669"/>
    <property type="project" value="UniProtKB-KW"/>
</dbReference>
<evidence type="ECO:0000313" key="10">
    <source>
        <dbReference type="EMBL" id="MPM32605.1"/>
    </source>
</evidence>
<dbReference type="SUPFAM" id="SSF144052">
    <property type="entry name" value="Thermophilic metalloprotease-like"/>
    <property type="match status" value="1"/>
</dbReference>
<name>A0A644YVJ5_9ZZZZ</name>
<dbReference type="InterPro" id="IPR000787">
    <property type="entry name" value="Peptidase_M29"/>
</dbReference>
<comment type="cofactor">
    <cofactor evidence="3">
        <name>Zn(2+)</name>
        <dbReference type="ChEBI" id="CHEBI:29105"/>
    </cofactor>
</comment>
<comment type="caution">
    <text evidence="10">The sequence shown here is derived from an EMBL/GenBank/DDBJ whole genome shotgun (WGS) entry which is preliminary data.</text>
</comment>
<dbReference type="Pfam" id="PF02073">
    <property type="entry name" value="Peptidase_M29"/>
    <property type="match status" value="1"/>
</dbReference>
<dbReference type="GO" id="GO:0008237">
    <property type="term" value="F:metallopeptidase activity"/>
    <property type="evidence" value="ECO:0007669"/>
    <property type="project" value="UniProtKB-KW"/>
</dbReference>
<evidence type="ECO:0000256" key="8">
    <source>
        <dbReference type="ARBA" id="ARBA00022801"/>
    </source>
</evidence>
<organism evidence="10">
    <name type="scientific">bioreactor metagenome</name>
    <dbReference type="NCBI Taxonomy" id="1076179"/>
    <lineage>
        <taxon>unclassified sequences</taxon>
        <taxon>metagenomes</taxon>
        <taxon>ecological metagenomes</taxon>
    </lineage>
</organism>
<sequence>MGNTDKRWKELAASIVNYSFKMKPGEKMMIAMHEIETYPLALAVYGEVAKAGGYAQIQFFSEEMKHQVLKYGTDEQISWVPEVEAFGMDWADYYLGLRGAFNLDECYDIPSDKVAMYQKAMGVISSDRWKKTKWALVRVPNERFAQQAHVSYEKIMDMFFGACTLDWEAHVKQWQRVTDILDQGNHLRLVGNQTDFEFDYRGNKWAVMDNTTNIPDGEFYVTPKWNTVKGHIFFEFPATLGGRIINDLSLEFKGGEVCKANASSNLDYVNLILECTPNVRRVGEVAFGTNPFINICTTDILIDEKIKGSMHMALGRPYDDSYQCPIHWDIVKDTRKDAKVFIDGKLVFENGKFLI</sequence>
<dbReference type="PANTHER" id="PTHR34448:SF1">
    <property type="entry name" value="BLL6088 PROTEIN"/>
    <property type="match status" value="1"/>
</dbReference>
<keyword evidence="9" id="KW-0482">Metalloprotease</keyword>
<dbReference type="GO" id="GO:0006508">
    <property type="term" value="P:proteolysis"/>
    <property type="evidence" value="ECO:0007669"/>
    <property type="project" value="UniProtKB-KW"/>
</dbReference>
<evidence type="ECO:0000256" key="3">
    <source>
        <dbReference type="ARBA" id="ARBA00001947"/>
    </source>
</evidence>
<dbReference type="GO" id="GO:0004177">
    <property type="term" value="F:aminopeptidase activity"/>
    <property type="evidence" value="ECO:0007669"/>
    <property type="project" value="UniProtKB-KW"/>
</dbReference>
<evidence type="ECO:0000256" key="5">
    <source>
        <dbReference type="ARBA" id="ARBA00022438"/>
    </source>
</evidence>
<evidence type="ECO:0000256" key="2">
    <source>
        <dbReference type="ARBA" id="ARBA00001946"/>
    </source>
</evidence>
<reference evidence="10" key="1">
    <citation type="submission" date="2019-08" db="EMBL/GenBank/DDBJ databases">
        <authorList>
            <person name="Kucharzyk K."/>
            <person name="Murdoch R.W."/>
            <person name="Higgins S."/>
            <person name="Loffler F."/>
        </authorList>
    </citation>
    <scope>NUCLEOTIDE SEQUENCE</scope>
</reference>
<comment type="cofactor">
    <cofactor evidence="1">
        <name>Co(2+)</name>
        <dbReference type="ChEBI" id="CHEBI:48828"/>
    </cofactor>
</comment>
<proteinExistence type="inferred from homology"/>
<evidence type="ECO:0000256" key="4">
    <source>
        <dbReference type="ARBA" id="ARBA00008236"/>
    </source>
</evidence>
<comment type="cofactor">
    <cofactor evidence="2">
        <name>Mg(2+)</name>
        <dbReference type="ChEBI" id="CHEBI:18420"/>
    </cofactor>
</comment>
<accession>A0A644YVJ5</accession>
<dbReference type="Gene3D" id="3.40.1830.10">
    <property type="entry name" value="Thermophilic metalloprotease (M29)"/>
    <property type="match status" value="1"/>
</dbReference>
<evidence type="ECO:0000256" key="1">
    <source>
        <dbReference type="ARBA" id="ARBA00001941"/>
    </source>
</evidence>
<keyword evidence="8 10" id="KW-0378">Hydrolase</keyword>
<keyword evidence="5 10" id="KW-0031">Aminopeptidase</keyword>
<dbReference type="InterPro" id="IPR035097">
    <property type="entry name" value="M29_N-terminal"/>
</dbReference>
<dbReference type="InterPro" id="IPR052170">
    <property type="entry name" value="M29_Exopeptidase"/>
</dbReference>
<keyword evidence="6" id="KW-0645">Protease</keyword>
<dbReference type="EMBL" id="VSSQ01006409">
    <property type="protein sequence ID" value="MPM32605.1"/>
    <property type="molecule type" value="Genomic_DNA"/>
</dbReference>
<dbReference type="PANTHER" id="PTHR34448">
    <property type="entry name" value="AMINOPEPTIDASE"/>
    <property type="match status" value="1"/>
</dbReference>
<evidence type="ECO:0000256" key="7">
    <source>
        <dbReference type="ARBA" id="ARBA00022723"/>
    </source>
</evidence>
<keyword evidence="7" id="KW-0479">Metal-binding</keyword>
<comment type="similarity">
    <text evidence="4">Belongs to the peptidase M29 family.</text>
</comment>
<dbReference type="AlphaFoldDB" id="A0A644YVJ5"/>
<protein>
    <submittedName>
        <fullName evidence="10">Aminopeptidase 2</fullName>
        <ecNumber evidence="10">3.4.11.-</ecNumber>
    </submittedName>
</protein>
<dbReference type="EC" id="3.4.11.-" evidence="10"/>